<accession>A0AAV7UNJ1</accession>
<keyword evidence="3" id="KW-1185">Reference proteome</keyword>
<gene>
    <name evidence="2" type="ORF">NDU88_007335</name>
</gene>
<reference evidence="2" key="1">
    <citation type="journal article" date="2022" name="bioRxiv">
        <title>Sequencing and chromosome-scale assembly of the giantPleurodeles waltlgenome.</title>
        <authorList>
            <person name="Brown T."/>
            <person name="Elewa A."/>
            <person name="Iarovenko S."/>
            <person name="Subramanian E."/>
            <person name="Araus A.J."/>
            <person name="Petzold A."/>
            <person name="Susuki M."/>
            <person name="Suzuki K.-i.T."/>
            <person name="Hayashi T."/>
            <person name="Toyoda A."/>
            <person name="Oliveira C."/>
            <person name="Osipova E."/>
            <person name="Leigh N.D."/>
            <person name="Simon A."/>
            <person name="Yun M.H."/>
        </authorList>
    </citation>
    <scope>NUCLEOTIDE SEQUENCE</scope>
    <source>
        <strain evidence="2">20211129_DDA</strain>
        <tissue evidence="2">Liver</tissue>
    </source>
</reference>
<feature type="region of interest" description="Disordered" evidence="1">
    <location>
        <begin position="1"/>
        <end position="20"/>
    </location>
</feature>
<sequence>MGTAALLSTPSHEPPGEEVNTQHDIVTVFRDHLERVYQNPVYPDPDRLGEYLTKVHLPQLNETWVQALEADLTLEEVTVAIKSLPLGRSPGIDRFTAELYQTFVTVVALRLLAVYNEAFNDNILPYSKREGLIAMIPKSGTAASDPASYHPITMINLDAKVLCKILAARLATEDSEFWDLPAFRHLASTVDAQPWQEAGCLALADRYPSEIYIPSRRHGIPSG</sequence>
<feature type="compositionally biased region" description="Polar residues" evidence="1">
    <location>
        <begin position="1"/>
        <end position="11"/>
    </location>
</feature>
<protein>
    <submittedName>
        <fullName evidence="2">Uncharacterized protein</fullName>
    </submittedName>
</protein>
<evidence type="ECO:0000313" key="2">
    <source>
        <dbReference type="EMBL" id="KAJ1190597.1"/>
    </source>
</evidence>
<proteinExistence type="predicted"/>
<evidence type="ECO:0000256" key="1">
    <source>
        <dbReference type="SAM" id="MobiDB-lite"/>
    </source>
</evidence>
<dbReference type="EMBL" id="JANPWB010000005">
    <property type="protein sequence ID" value="KAJ1190597.1"/>
    <property type="molecule type" value="Genomic_DNA"/>
</dbReference>
<dbReference type="AlphaFoldDB" id="A0AAV7UNJ1"/>
<name>A0AAV7UNJ1_PLEWA</name>
<organism evidence="2 3">
    <name type="scientific">Pleurodeles waltl</name>
    <name type="common">Iberian ribbed newt</name>
    <dbReference type="NCBI Taxonomy" id="8319"/>
    <lineage>
        <taxon>Eukaryota</taxon>
        <taxon>Metazoa</taxon>
        <taxon>Chordata</taxon>
        <taxon>Craniata</taxon>
        <taxon>Vertebrata</taxon>
        <taxon>Euteleostomi</taxon>
        <taxon>Amphibia</taxon>
        <taxon>Batrachia</taxon>
        <taxon>Caudata</taxon>
        <taxon>Salamandroidea</taxon>
        <taxon>Salamandridae</taxon>
        <taxon>Pleurodelinae</taxon>
        <taxon>Pleurodeles</taxon>
    </lineage>
</organism>
<dbReference type="Proteomes" id="UP001066276">
    <property type="component" value="Chromosome 3_1"/>
</dbReference>
<dbReference type="PANTHER" id="PTHR19446">
    <property type="entry name" value="REVERSE TRANSCRIPTASES"/>
    <property type="match status" value="1"/>
</dbReference>
<evidence type="ECO:0000313" key="3">
    <source>
        <dbReference type="Proteomes" id="UP001066276"/>
    </source>
</evidence>
<comment type="caution">
    <text evidence="2">The sequence shown here is derived from an EMBL/GenBank/DDBJ whole genome shotgun (WGS) entry which is preliminary data.</text>
</comment>